<evidence type="ECO:0000313" key="10">
    <source>
        <dbReference type="Proteomes" id="UP000066376"/>
    </source>
</evidence>
<evidence type="ECO:0000256" key="4">
    <source>
        <dbReference type="ARBA" id="ARBA00022917"/>
    </source>
</evidence>
<dbReference type="PATRIC" id="fig|294671.3.peg.969"/>
<evidence type="ECO:0000256" key="2">
    <source>
        <dbReference type="ARBA" id="ARBA00022741"/>
    </source>
</evidence>
<dbReference type="SUPFAM" id="SSF89095">
    <property type="entry name" value="GatB/YqeY motif"/>
    <property type="match status" value="1"/>
</dbReference>
<dbReference type="PROSITE" id="PS01234">
    <property type="entry name" value="GATB"/>
    <property type="match status" value="1"/>
</dbReference>
<accession>A0A126R084</accession>
<evidence type="ECO:0000256" key="1">
    <source>
        <dbReference type="ARBA" id="ARBA00022598"/>
    </source>
</evidence>
<dbReference type="EC" id="6.3.5.-" evidence="6"/>
<dbReference type="InterPro" id="IPR042114">
    <property type="entry name" value="GatB_C_1"/>
</dbReference>
<dbReference type="GO" id="GO:0006412">
    <property type="term" value="P:translation"/>
    <property type="evidence" value="ECO:0007669"/>
    <property type="project" value="UniProtKB-UniRule"/>
</dbReference>
<evidence type="ECO:0000256" key="3">
    <source>
        <dbReference type="ARBA" id="ARBA00022840"/>
    </source>
</evidence>
<dbReference type="Gene3D" id="3.30.1360.30">
    <property type="entry name" value="GAD-like domain"/>
    <property type="match status" value="1"/>
</dbReference>
<dbReference type="Pfam" id="PF02938">
    <property type="entry name" value="GAD"/>
    <property type="match status" value="1"/>
</dbReference>
<dbReference type="Gene3D" id="1.10.10.410">
    <property type="match status" value="1"/>
</dbReference>
<dbReference type="SUPFAM" id="SSF55261">
    <property type="entry name" value="GAD domain-like"/>
    <property type="match status" value="1"/>
</dbReference>
<dbReference type="STRING" id="294671.YLM1_0925"/>
<keyword evidence="3 6" id="KW-0067">ATP-binding</keyword>
<dbReference type="GO" id="GO:0070681">
    <property type="term" value="P:glutaminyl-tRNAGln biosynthesis via transamidation"/>
    <property type="evidence" value="ECO:0007669"/>
    <property type="project" value="TreeGrafter"/>
</dbReference>
<comment type="subunit">
    <text evidence="6">Heterodimer of GatD and GatE.</text>
</comment>
<sequence>MAKNNKTKKSKLDKKNSSKKSKTPKIERDWEELGLMMGLEIHQQLNTKHKLFCHCSTDLTDDEFDDGIIRNLRPTQSELGQIDRAALQESLRDMTFKYESFNKHTCLVETDDEPPHSLNREALDICITIASLLNMKMVDEFHTMRKQVIDGSNTGGFQRTGLAATDGYLDTPYGRVAIESLGLEEDAARRIDSDNEFTQFRLDRLGIPLAEITTDPSMHHPEQIKEVAYMIGQVLRSTNVKRGLGTIRQDVNISIKRGARVEIKGVQDLDLISEIVEREVQRQLALADIKDELIKRNASVEDRVYDLDEVFKDTSSKILSSAKSIKAVILRGFDGLIGKEVQPGRRFGTELSSYAKKMGVSGLFHTDELPAYGIEADEVDAMKKFLKTNPKDAIIIVAHDEDIALNALNEVIRRAKMAFDGVVEETRKALDDGNTEYMRPLPTANRMYLETDIPLFQITDDMVDSIKNNLPELPDAKKERIKKEYKLSEDLANQIVRRLLGDSFESLLAKVKVDPTTVASVLVSDLRDLRREGIDVSIFTEDKLVEVFSLLKSNKISKDALKDLMLEISKRPNDNIENIAEEANLTLLSENAVKEIIHEIAIQNESMIKERQMGAMGPLMGMSMKKLKGKADGSLVNKIVREEIQNIL</sequence>
<evidence type="ECO:0000256" key="7">
    <source>
        <dbReference type="SAM" id="MobiDB-lite"/>
    </source>
</evidence>
<evidence type="ECO:0000256" key="6">
    <source>
        <dbReference type="HAMAP-Rule" id="MF_00588"/>
    </source>
</evidence>
<dbReference type="GO" id="GO:0004812">
    <property type="term" value="F:aminoacyl-tRNA ligase activity"/>
    <property type="evidence" value="ECO:0007669"/>
    <property type="project" value="InterPro"/>
</dbReference>
<comment type="function">
    <text evidence="6">Allows the formation of correctly charged Gln-tRNA(Gln) through the transamidation of misacylated Glu-tRNA(Gln) in organisms which lack glutaminyl-tRNA synthetase. The reaction takes place in the presence of glutamine and ATP through an activated gamma-phospho-Glu-tRNA(Gln). The GatDE system is specific for glutamate and does not act on aspartate.</text>
</comment>
<dbReference type="Gene3D" id="1.10.150.380">
    <property type="entry name" value="GatB domain, N-terminal subdomain"/>
    <property type="match status" value="1"/>
</dbReference>
<dbReference type="AlphaFoldDB" id="A0A126R084"/>
<dbReference type="GO" id="GO:0005524">
    <property type="term" value="F:ATP binding"/>
    <property type="evidence" value="ECO:0007669"/>
    <property type="project" value="UniProtKB-KW"/>
</dbReference>
<dbReference type="Pfam" id="PF02637">
    <property type="entry name" value="GatB_Yqey"/>
    <property type="match status" value="1"/>
</dbReference>
<comment type="similarity">
    <text evidence="6">Belongs to the GatB/GatE family. GatE subfamily.</text>
</comment>
<dbReference type="PANTHER" id="PTHR11659:SF2">
    <property type="entry name" value="GLUTAMYL-TRNA(GLN) AMIDOTRANSFERASE SUBUNIT E"/>
    <property type="match status" value="1"/>
</dbReference>
<reference evidence="9 10" key="1">
    <citation type="journal article" date="2016" name="Genome Announc.">
        <title>Draft Genome Sequence of the Rumen Methanogen Methanobrevibacter olleyae YLM1.</title>
        <authorList>
            <person name="Kelly W.J."/>
            <person name="Li D."/>
            <person name="Lambie S.C."/>
            <person name="Cox F."/>
            <person name="Attwood G.T."/>
            <person name="Altermann E."/>
            <person name="Leahy S.C."/>
        </authorList>
    </citation>
    <scope>NUCLEOTIDE SEQUENCE [LARGE SCALE GENOMIC DNA]</scope>
    <source>
        <strain evidence="9 10">YLM1</strain>
    </source>
</reference>
<dbReference type="NCBIfam" id="NF003107">
    <property type="entry name" value="PRK04028.1"/>
    <property type="match status" value="1"/>
</dbReference>
<dbReference type="Pfam" id="PF02934">
    <property type="entry name" value="GatB_N"/>
    <property type="match status" value="1"/>
</dbReference>
<feature type="compositionally biased region" description="Basic residues" evidence="7">
    <location>
        <begin position="1"/>
        <end position="23"/>
    </location>
</feature>
<keyword evidence="9" id="KW-0808">Transferase</keyword>
<dbReference type="InterPro" id="IPR018027">
    <property type="entry name" value="Asn/Gln_amidotransferase"/>
</dbReference>
<dbReference type="InterPro" id="IPR017958">
    <property type="entry name" value="Gln-tRNA_amidoTrfase_suB_CS"/>
</dbReference>
<keyword evidence="2 6" id="KW-0547">Nucleotide-binding</keyword>
<dbReference type="GO" id="GO:0016740">
    <property type="term" value="F:transferase activity"/>
    <property type="evidence" value="ECO:0007669"/>
    <property type="project" value="UniProtKB-KW"/>
</dbReference>
<dbReference type="KEGG" id="mol:YLM1_0925"/>
<keyword evidence="10" id="KW-1185">Reference proteome</keyword>
<proteinExistence type="inferred from homology"/>
<dbReference type="GO" id="GO:0005737">
    <property type="term" value="C:cytoplasm"/>
    <property type="evidence" value="ECO:0007669"/>
    <property type="project" value="InterPro"/>
</dbReference>
<dbReference type="InterPro" id="IPR029351">
    <property type="entry name" value="GAD_dom"/>
</dbReference>
<dbReference type="InterPro" id="IPR004115">
    <property type="entry name" value="GAD-like_sf"/>
</dbReference>
<dbReference type="InterPro" id="IPR006075">
    <property type="entry name" value="Asn/Gln-tRNA_Trfase_suB/E_cat"/>
</dbReference>
<dbReference type="InterPro" id="IPR017959">
    <property type="entry name" value="Asn/Gln-tRNA_amidoTrfase_suB/E"/>
</dbReference>
<evidence type="ECO:0000259" key="8">
    <source>
        <dbReference type="SMART" id="SM00845"/>
    </source>
</evidence>
<evidence type="ECO:0000313" key="9">
    <source>
        <dbReference type="EMBL" id="AMK15482.1"/>
    </source>
</evidence>
<protein>
    <recommendedName>
        <fullName evidence="6">Glutamyl-tRNA(Gln) amidotransferase subunit E</fullName>
        <shortName evidence="6">Glu-ADT subunit E</shortName>
        <ecNumber evidence="6">6.3.5.-</ecNumber>
    </recommendedName>
</protein>
<keyword evidence="1 6" id="KW-0436">Ligase</keyword>
<dbReference type="EMBL" id="CP014265">
    <property type="protein sequence ID" value="AMK15482.1"/>
    <property type="molecule type" value="Genomic_DNA"/>
</dbReference>
<dbReference type="Proteomes" id="UP000066376">
    <property type="component" value="Chromosome"/>
</dbReference>
<dbReference type="InterPro" id="IPR003789">
    <property type="entry name" value="Asn/Gln_tRNA_amidoTrase-B-like"/>
</dbReference>
<gene>
    <name evidence="6" type="primary">gatE</name>
    <name evidence="9" type="ORF">YLM1_0925</name>
</gene>
<dbReference type="GO" id="GO:0050567">
    <property type="term" value="F:glutaminyl-tRNA synthase (glutamine-hydrolyzing) activity"/>
    <property type="evidence" value="ECO:0007669"/>
    <property type="project" value="UniProtKB-UniRule"/>
</dbReference>
<keyword evidence="4 6" id="KW-0648">Protein biosynthesis</keyword>
<feature type="domain" description="Asn/Gln amidotransferase" evidence="8">
    <location>
        <begin position="502"/>
        <end position="644"/>
    </location>
</feature>
<dbReference type="InterPro" id="IPR014746">
    <property type="entry name" value="Gln_synth/guanido_kin_cat_dom"/>
</dbReference>
<dbReference type="PANTHER" id="PTHR11659">
    <property type="entry name" value="GLUTAMYL-TRNA GLN AMIDOTRANSFERASE SUBUNIT B MITOCHONDRIAL AND PROKARYOTIC PET112-RELATED"/>
    <property type="match status" value="1"/>
</dbReference>
<dbReference type="NCBIfam" id="TIGR00134">
    <property type="entry name" value="gatE_arch"/>
    <property type="match status" value="1"/>
</dbReference>
<dbReference type="SUPFAM" id="SSF55931">
    <property type="entry name" value="Glutamine synthetase/guanido kinase"/>
    <property type="match status" value="1"/>
</dbReference>
<evidence type="ECO:0000256" key="5">
    <source>
        <dbReference type="ARBA" id="ARBA00047913"/>
    </source>
</evidence>
<organism evidence="9 10">
    <name type="scientific">Methanobrevibacter olleyae</name>
    <dbReference type="NCBI Taxonomy" id="294671"/>
    <lineage>
        <taxon>Archaea</taxon>
        <taxon>Methanobacteriati</taxon>
        <taxon>Methanobacteriota</taxon>
        <taxon>Methanomada group</taxon>
        <taxon>Methanobacteria</taxon>
        <taxon>Methanobacteriales</taxon>
        <taxon>Methanobacteriaceae</taxon>
        <taxon>Methanobrevibacter</taxon>
    </lineage>
</organism>
<reference evidence="10" key="2">
    <citation type="submission" date="2016-02" db="EMBL/GenBank/DDBJ databases">
        <title>The draft genome sequence of the rumen methanogen Methanobrevibacter olleyae YLM1.</title>
        <authorList>
            <consortium name="New Zealand Agricultural Greenhouse Gas Research Centre/Pastoral Greenhouse Gas Research Consortium"/>
            <person name="Kelly W.J."/>
            <person name="Li D."/>
            <person name="Lambie S.C."/>
            <person name="Attwood G.T."/>
            <person name="Altermann E."/>
            <person name="Leahy S.C."/>
        </authorList>
    </citation>
    <scope>NUCLEOTIDE SEQUENCE [LARGE SCALE GENOMIC DNA]</scope>
    <source>
        <strain evidence="10">YLM1</strain>
    </source>
</reference>
<dbReference type="HAMAP" id="MF_00588">
    <property type="entry name" value="GatE"/>
    <property type="match status" value="1"/>
</dbReference>
<name>A0A126R084_METOL</name>
<comment type="catalytic activity">
    <reaction evidence="5 6">
        <text>L-glutamyl-tRNA(Gln) + L-glutamine + ATP + H2O = L-glutaminyl-tRNA(Gln) + L-glutamate + ADP + phosphate + H(+)</text>
        <dbReference type="Rhea" id="RHEA:17521"/>
        <dbReference type="Rhea" id="RHEA-COMP:9681"/>
        <dbReference type="Rhea" id="RHEA-COMP:9684"/>
        <dbReference type="ChEBI" id="CHEBI:15377"/>
        <dbReference type="ChEBI" id="CHEBI:15378"/>
        <dbReference type="ChEBI" id="CHEBI:29985"/>
        <dbReference type="ChEBI" id="CHEBI:30616"/>
        <dbReference type="ChEBI" id="CHEBI:43474"/>
        <dbReference type="ChEBI" id="CHEBI:58359"/>
        <dbReference type="ChEBI" id="CHEBI:78520"/>
        <dbReference type="ChEBI" id="CHEBI:78521"/>
        <dbReference type="ChEBI" id="CHEBI:456216"/>
    </reaction>
</comment>
<dbReference type="InterPro" id="IPR004414">
    <property type="entry name" value="GatE"/>
</dbReference>
<dbReference type="SMART" id="SM00845">
    <property type="entry name" value="GatB_Yqey"/>
    <property type="match status" value="1"/>
</dbReference>
<feature type="region of interest" description="Disordered" evidence="7">
    <location>
        <begin position="1"/>
        <end position="25"/>
    </location>
</feature>
<dbReference type="InterPro" id="IPR023168">
    <property type="entry name" value="GatB_Yqey_C_2"/>
</dbReference>